<feature type="region of interest" description="Disordered" evidence="1">
    <location>
        <begin position="361"/>
        <end position="481"/>
    </location>
</feature>
<feature type="compositionally biased region" description="Low complexity" evidence="1">
    <location>
        <begin position="374"/>
        <end position="389"/>
    </location>
</feature>
<keyword evidence="2" id="KW-0812">Transmembrane</keyword>
<dbReference type="Proteomes" id="UP000660745">
    <property type="component" value="Unassembled WGS sequence"/>
</dbReference>
<dbReference type="EMBL" id="BMNK01000001">
    <property type="protein sequence ID" value="GGP00497.1"/>
    <property type="molecule type" value="Genomic_DNA"/>
</dbReference>
<comment type="caution">
    <text evidence="3">The sequence shown here is derived from an EMBL/GenBank/DDBJ whole genome shotgun (WGS) entry which is preliminary data.</text>
</comment>
<evidence type="ECO:0000313" key="4">
    <source>
        <dbReference type="Proteomes" id="UP000660745"/>
    </source>
</evidence>
<gene>
    <name evidence="3" type="ORF">GCM10012278_01240</name>
</gene>
<proteinExistence type="predicted"/>
<reference evidence="3" key="1">
    <citation type="journal article" date="2014" name="Int. J. Syst. Evol. Microbiol.">
        <title>Complete genome sequence of Corynebacterium casei LMG S-19264T (=DSM 44701T), isolated from a smear-ripened cheese.</title>
        <authorList>
            <consortium name="US DOE Joint Genome Institute (JGI-PGF)"/>
            <person name="Walter F."/>
            <person name="Albersmeier A."/>
            <person name="Kalinowski J."/>
            <person name="Ruckert C."/>
        </authorList>
    </citation>
    <scope>NUCLEOTIDE SEQUENCE</scope>
    <source>
        <strain evidence="3">CGMCC 4.7430</strain>
    </source>
</reference>
<reference evidence="3" key="2">
    <citation type="submission" date="2020-09" db="EMBL/GenBank/DDBJ databases">
        <authorList>
            <person name="Sun Q."/>
            <person name="Zhou Y."/>
        </authorList>
    </citation>
    <scope>NUCLEOTIDE SEQUENCE</scope>
    <source>
        <strain evidence="3">CGMCC 4.7430</strain>
    </source>
</reference>
<evidence type="ECO:0000313" key="3">
    <source>
        <dbReference type="EMBL" id="GGP00497.1"/>
    </source>
</evidence>
<accession>A0A917ZYL7</accession>
<feature type="region of interest" description="Disordered" evidence="1">
    <location>
        <begin position="238"/>
        <end position="339"/>
    </location>
</feature>
<feature type="compositionally biased region" description="Basic and acidic residues" evidence="1">
    <location>
        <begin position="392"/>
        <end position="430"/>
    </location>
</feature>
<keyword evidence="2" id="KW-1133">Transmembrane helix</keyword>
<dbReference type="SUPFAM" id="SSF88659">
    <property type="entry name" value="Sigma3 and sigma4 domains of RNA polymerase sigma factors"/>
    <property type="match status" value="1"/>
</dbReference>
<keyword evidence="4" id="KW-1185">Reference proteome</keyword>
<name>A0A917ZYL7_9ACTN</name>
<organism evidence="3 4">
    <name type="scientific">Nonomuraea glycinis</name>
    <dbReference type="NCBI Taxonomy" id="2047744"/>
    <lineage>
        <taxon>Bacteria</taxon>
        <taxon>Bacillati</taxon>
        <taxon>Actinomycetota</taxon>
        <taxon>Actinomycetes</taxon>
        <taxon>Streptosporangiales</taxon>
        <taxon>Streptosporangiaceae</taxon>
        <taxon>Nonomuraea</taxon>
    </lineage>
</organism>
<evidence type="ECO:0000256" key="2">
    <source>
        <dbReference type="SAM" id="Phobius"/>
    </source>
</evidence>
<feature type="transmembrane region" description="Helical" evidence="2">
    <location>
        <begin position="486"/>
        <end position="511"/>
    </location>
</feature>
<keyword evidence="2" id="KW-0472">Membrane</keyword>
<evidence type="ECO:0000256" key="1">
    <source>
        <dbReference type="SAM" id="MobiDB-lite"/>
    </source>
</evidence>
<feature type="compositionally biased region" description="Basic residues" evidence="1">
    <location>
        <begin position="458"/>
        <end position="481"/>
    </location>
</feature>
<dbReference type="AlphaFoldDB" id="A0A917ZYL7"/>
<dbReference type="RefSeq" id="WP_189136470.1">
    <property type="nucleotide sequence ID" value="NZ_BMNK01000001.1"/>
</dbReference>
<dbReference type="Gene3D" id="1.20.140.160">
    <property type="match status" value="1"/>
</dbReference>
<protein>
    <submittedName>
        <fullName evidence="3">Uncharacterized protein</fullName>
    </submittedName>
</protein>
<sequence>MTHSLTEQRSRPELVADLYDRHAAGLFAYCADQLGDLGSAGDVLVAVLGGVPVAAGQPAPQRAALYAFARREILRRDVVYSPPVVDPIVDPASALVERALSELRLQQREVLLLTQVCGLNRDELAWVLDVAPDTAEELAVNAAGRFKQSLAQALAIAEKRVPKPIADIYAALAVAPLRDVLGRLPWPSPPGTLRIHFAGSLSATPAPLFVKPRWPVPPNWPLPLDEADPASTTRLFPAELLTPPSPTRTPEHDATTAPMPKLRRPSAEGPAPFPSPVPFGETQTPFAAFEPRRKTPGGPPPKAPDERSLIMRTPMPADVLDDRPPPRPQAAPATGDVILPMNVPPATGDFILPSDVGPLFTPRSPAKDREPVYRMPAAEPAAARPVAAPKARRSEPETRRPEPEARRPKAVASEHDTTKSEFWQQREARKPAGSQKTAPGKKPGGGRPGLDSYDTRKPVVRKARPLQGPPKRRPSKKSQRPRHLDWAWELIGFVICVVIAMIVFFSVPTILSP</sequence>
<dbReference type="InterPro" id="IPR013324">
    <property type="entry name" value="RNA_pol_sigma_r3/r4-like"/>
</dbReference>